<accession>A0A1H7VAP5</accession>
<evidence type="ECO:0000313" key="2">
    <source>
        <dbReference type="EMBL" id="SEM06009.1"/>
    </source>
</evidence>
<dbReference type="Proteomes" id="UP000198677">
    <property type="component" value="Unassembled WGS sequence"/>
</dbReference>
<dbReference type="EMBL" id="FOAW01000021">
    <property type="protein sequence ID" value="SEM06009.1"/>
    <property type="molecule type" value="Genomic_DNA"/>
</dbReference>
<gene>
    <name evidence="2" type="ORF">SAMN05444583_12140</name>
</gene>
<evidence type="ECO:0000313" key="3">
    <source>
        <dbReference type="Proteomes" id="UP000198677"/>
    </source>
</evidence>
<sequence>MKLAITWMFGFLAAGAVLFGGYGDDRAGTAVAAQDPVPCPEIQNSSSPFDDRDMDDDDTWQQDRERERIERNQDLQDRRDQVVPNPCEPPGIFQSAA</sequence>
<reference evidence="3" key="1">
    <citation type="submission" date="2016-10" db="EMBL/GenBank/DDBJ databases">
        <authorList>
            <person name="Varghese N."/>
            <person name="Submissions S."/>
        </authorList>
    </citation>
    <scope>NUCLEOTIDE SEQUENCE [LARGE SCALE GENOMIC DNA]</scope>
    <source>
        <strain evidence="3">DSM 44675</strain>
    </source>
</reference>
<protein>
    <submittedName>
        <fullName evidence="2">Uncharacterized protein</fullName>
    </submittedName>
</protein>
<feature type="compositionally biased region" description="Basic and acidic residues" evidence="1">
    <location>
        <begin position="61"/>
        <end position="81"/>
    </location>
</feature>
<dbReference type="RefSeq" id="WP_072750790.1">
    <property type="nucleotide sequence ID" value="NZ_FOAW01000021.1"/>
</dbReference>
<organism evidence="2 3">
    <name type="scientific">Rhodococcus maanshanensis</name>
    <dbReference type="NCBI Taxonomy" id="183556"/>
    <lineage>
        <taxon>Bacteria</taxon>
        <taxon>Bacillati</taxon>
        <taxon>Actinomycetota</taxon>
        <taxon>Actinomycetes</taxon>
        <taxon>Mycobacteriales</taxon>
        <taxon>Nocardiaceae</taxon>
        <taxon>Rhodococcus</taxon>
    </lineage>
</organism>
<keyword evidence="3" id="KW-1185">Reference proteome</keyword>
<name>A0A1H7VAP5_9NOCA</name>
<feature type="region of interest" description="Disordered" evidence="1">
    <location>
        <begin position="32"/>
        <end position="97"/>
    </location>
</feature>
<dbReference type="AlphaFoldDB" id="A0A1H7VAP5"/>
<proteinExistence type="predicted"/>
<evidence type="ECO:0000256" key="1">
    <source>
        <dbReference type="SAM" id="MobiDB-lite"/>
    </source>
</evidence>